<dbReference type="AlphaFoldDB" id="A0A1F2P318"/>
<proteinExistence type="predicted"/>
<dbReference type="Proteomes" id="UP000185779">
    <property type="component" value="Unassembled WGS sequence"/>
</dbReference>
<gene>
    <name evidence="1" type="ORF">SBU_001476</name>
</gene>
<reference evidence="1" key="1">
    <citation type="submission" date="2016-05" db="EMBL/GenBank/DDBJ databases">
        <title>Microbial consortia oxidize butane by reversing methanogenesis.</title>
        <authorList>
            <person name="Laso-Perez R."/>
            <person name="Richter M."/>
            <person name="Wegener G."/>
            <person name="Musat F."/>
        </authorList>
    </citation>
    <scope>NUCLEOTIDE SEQUENCE [LARGE SCALE GENOMIC DNA]</scope>
    <source>
        <strain evidence="1">BOX1</strain>
    </source>
</reference>
<evidence type="ECO:0000313" key="2">
    <source>
        <dbReference type="Proteomes" id="UP000185779"/>
    </source>
</evidence>
<sequence>MNDVMKVLSSPVIDEEVIKILERYNVSYIYIGPVERERYPQGVLKFEDWDGCEVAYKNECVTIYRLRSINA</sequence>
<evidence type="ECO:0000313" key="1">
    <source>
        <dbReference type="EMBL" id="OFV65548.1"/>
    </source>
</evidence>
<organism evidence="1 2">
    <name type="scientific">Candidatus Syntropharchaeum butanivorans</name>
    <dbReference type="NCBI Taxonomy" id="1839936"/>
    <lineage>
        <taxon>Archaea</taxon>
        <taxon>Methanobacteriati</taxon>
        <taxon>Methanobacteriota</taxon>
        <taxon>Stenosarchaea group</taxon>
        <taxon>Methanomicrobia</taxon>
        <taxon>Methanosarcinales</taxon>
        <taxon>ANME-2 cluster</taxon>
        <taxon>Candidatus Syntropharchaeum</taxon>
    </lineage>
</organism>
<protein>
    <submittedName>
        <fullName evidence="1">Uncharacterized protein</fullName>
    </submittedName>
</protein>
<comment type="caution">
    <text evidence="1">The sequence shown here is derived from an EMBL/GenBank/DDBJ whole genome shotgun (WGS) entry which is preliminary data.</text>
</comment>
<accession>A0A1F2P318</accession>
<name>A0A1F2P318_9EURY</name>
<dbReference type="EMBL" id="LYOR01000010">
    <property type="protein sequence ID" value="OFV65548.1"/>
    <property type="molecule type" value="Genomic_DNA"/>
</dbReference>
<keyword evidence="2" id="KW-1185">Reference proteome</keyword>